<sequence>MGFTDGQRQPRRTYRVLKALPAETFRDQQQRASIELFVQDPKRDVRLYDLEQPLLENARTFFPDRTPDRHAEASRAARMPVYEVRDRSGAGWRGAVVRDDVGDPWLTYAAKHDHFHASVAGALSAKVSQDTKVAPLSGRMPTKADYKIRAREERAALEFDWRRGIVNSVIVGIAAALKQDESIDVELEAPPARTETARLTIRFEEHEQPDALSDGAGLATSSSIATMELRCSGPSQRAVDAALQEVLPVLQSDQSGIDAHYDLAGNMSIWLTVSHAKLAQIVAAAELDDPQVGIPDEAITPTHLHYVHRDGLTRAVVQGRSVRSVCGFWFVPTKDDGCGLPICPACEERWPAAQLVVDLIRRRYSVE</sequence>
<dbReference type="OrthoDB" id="4075286at2"/>
<dbReference type="InterPro" id="IPR021400">
    <property type="entry name" value="DUF3039"/>
</dbReference>
<evidence type="ECO:0000313" key="1">
    <source>
        <dbReference type="EMBL" id="RRD50798.1"/>
    </source>
</evidence>
<name>A0A3P1WXZ7_9ACTN</name>
<organism evidence="1 2">
    <name type="scientific">Arachnia propionica</name>
    <dbReference type="NCBI Taxonomy" id="1750"/>
    <lineage>
        <taxon>Bacteria</taxon>
        <taxon>Bacillati</taxon>
        <taxon>Actinomycetota</taxon>
        <taxon>Actinomycetes</taxon>
        <taxon>Propionibacteriales</taxon>
        <taxon>Propionibacteriaceae</taxon>
        <taxon>Arachnia</taxon>
    </lineage>
</organism>
<dbReference type="AlphaFoldDB" id="A0A3P1WXZ7"/>
<protein>
    <submittedName>
        <fullName evidence="1">DUF3039 domain-containing protein</fullName>
    </submittedName>
</protein>
<gene>
    <name evidence="1" type="ORF">EII35_03460</name>
</gene>
<dbReference type="Pfam" id="PF11238">
    <property type="entry name" value="DUF3039"/>
    <property type="match status" value="1"/>
</dbReference>
<dbReference type="Proteomes" id="UP000280935">
    <property type="component" value="Unassembled WGS sequence"/>
</dbReference>
<dbReference type="EMBL" id="RQYT01000004">
    <property type="protein sequence ID" value="RRD50798.1"/>
    <property type="molecule type" value="Genomic_DNA"/>
</dbReference>
<dbReference type="RefSeq" id="WP_125227070.1">
    <property type="nucleotide sequence ID" value="NZ_RQYT01000004.1"/>
</dbReference>
<comment type="caution">
    <text evidence="1">The sequence shown here is derived from an EMBL/GenBank/DDBJ whole genome shotgun (WGS) entry which is preliminary data.</text>
</comment>
<accession>A0A3P1WXZ7</accession>
<proteinExistence type="predicted"/>
<evidence type="ECO:0000313" key="2">
    <source>
        <dbReference type="Proteomes" id="UP000280935"/>
    </source>
</evidence>
<reference evidence="1 2" key="1">
    <citation type="submission" date="2018-11" db="EMBL/GenBank/DDBJ databases">
        <title>Genomes From Bacteria Associated with the Canine Oral Cavity: a Test Case for Automated Genome-Based Taxonomic Assignment.</title>
        <authorList>
            <person name="Coil D.A."/>
            <person name="Jospin G."/>
            <person name="Darling A.E."/>
            <person name="Wallis C."/>
            <person name="Davis I.J."/>
            <person name="Harris S."/>
            <person name="Eisen J.A."/>
            <person name="Holcombe L.J."/>
            <person name="O'Flynn C."/>
        </authorList>
    </citation>
    <scope>NUCLEOTIDE SEQUENCE [LARGE SCALE GENOMIC DNA]</scope>
    <source>
        <strain evidence="1 2">OH2822_COT-296</strain>
    </source>
</reference>